<reference evidence="2 3" key="1">
    <citation type="submission" date="2022-10" db="EMBL/GenBank/DDBJ databases">
        <title>Characterization of Pseudomonas capsici strains from pepper and tomato in Georgia.</title>
        <authorList>
            <person name="Zhao M."/>
            <person name="Dutta B."/>
        </authorList>
    </citation>
    <scope>NUCLEOTIDE SEQUENCE [LARGE SCALE GENOMIC DNA]</scope>
    <source>
        <strain evidence="2 3">Pc20-5</strain>
    </source>
</reference>
<feature type="domain" description="VOC" evidence="1">
    <location>
        <begin position="9"/>
        <end position="134"/>
    </location>
</feature>
<dbReference type="SUPFAM" id="SSF54593">
    <property type="entry name" value="Glyoxalase/Bleomycin resistance protein/Dihydroxybiphenyl dioxygenase"/>
    <property type="match status" value="1"/>
</dbReference>
<name>A0ABT3C0T9_9PSED</name>
<dbReference type="InterPro" id="IPR004360">
    <property type="entry name" value="Glyas_Fos-R_dOase_dom"/>
</dbReference>
<dbReference type="Proteomes" id="UP001207294">
    <property type="component" value="Unassembled WGS sequence"/>
</dbReference>
<dbReference type="PROSITE" id="PS51819">
    <property type="entry name" value="VOC"/>
    <property type="match status" value="1"/>
</dbReference>
<proteinExistence type="predicted"/>
<sequence length="156" mass="17308">MNVKAIPEGYHSLTVYLSVEHAAQAIEFYTRAFDAVEAFRLDMPDGRVGHAELSIGNSRLMLSESCPQGPLGAPDPASKPAFGMHLYVDDVDTCFRQAIDAGAQEVSAVSDQFYGDRSGTLKDPYGHFWFIATHKEDLTHEQIHERARQMFDSSQA</sequence>
<evidence type="ECO:0000259" key="1">
    <source>
        <dbReference type="PROSITE" id="PS51819"/>
    </source>
</evidence>
<accession>A0ABT3C0T9</accession>
<evidence type="ECO:0000313" key="3">
    <source>
        <dbReference type="Proteomes" id="UP001207294"/>
    </source>
</evidence>
<keyword evidence="3" id="KW-1185">Reference proteome</keyword>
<gene>
    <name evidence="2" type="ORF">OH718_16845</name>
</gene>
<dbReference type="RefSeq" id="WP_122370814.1">
    <property type="nucleotide sequence ID" value="NZ_JAOXMH010000035.1"/>
</dbReference>
<dbReference type="CDD" id="cd07246">
    <property type="entry name" value="VOC_like"/>
    <property type="match status" value="1"/>
</dbReference>
<dbReference type="InterPro" id="IPR037523">
    <property type="entry name" value="VOC_core"/>
</dbReference>
<dbReference type="EMBL" id="JAOXML010000013">
    <property type="protein sequence ID" value="MCV4378267.1"/>
    <property type="molecule type" value="Genomic_DNA"/>
</dbReference>
<dbReference type="PANTHER" id="PTHR34109">
    <property type="entry name" value="BNAUNNG04460D PROTEIN-RELATED"/>
    <property type="match status" value="1"/>
</dbReference>
<dbReference type="Pfam" id="PF00903">
    <property type="entry name" value="Glyoxalase"/>
    <property type="match status" value="1"/>
</dbReference>
<evidence type="ECO:0000313" key="2">
    <source>
        <dbReference type="EMBL" id="MCV4378267.1"/>
    </source>
</evidence>
<dbReference type="Gene3D" id="3.30.720.110">
    <property type="match status" value="1"/>
</dbReference>
<dbReference type="Gene3D" id="3.30.720.120">
    <property type="match status" value="1"/>
</dbReference>
<dbReference type="InterPro" id="IPR029068">
    <property type="entry name" value="Glyas_Bleomycin-R_OHBP_Dase"/>
</dbReference>
<comment type="caution">
    <text evidence="2">The sequence shown here is derived from an EMBL/GenBank/DDBJ whole genome shotgun (WGS) entry which is preliminary data.</text>
</comment>
<dbReference type="PANTHER" id="PTHR34109:SF1">
    <property type="entry name" value="VOC DOMAIN-CONTAINING PROTEIN"/>
    <property type="match status" value="1"/>
</dbReference>
<protein>
    <submittedName>
        <fullName evidence="2">VOC family protein</fullName>
    </submittedName>
</protein>
<organism evidence="2 3">
    <name type="scientific">Pseudomonas capsici</name>
    <dbReference type="NCBI Taxonomy" id="2810614"/>
    <lineage>
        <taxon>Bacteria</taxon>
        <taxon>Pseudomonadati</taxon>
        <taxon>Pseudomonadota</taxon>
        <taxon>Gammaproteobacteria</taxon>
        <taxon>Pseudomonadales</taxon>
        <taxon>Pseudomonadaceae</taxon>
        <taxon>Pseudomonas</taxon>
    </lineage>
</organism>